<dbReference type="PANTHER" id="PTHR43711">
    <property type="entry name" value="TWO-COMPONENT HISTIDINE KINASE"/>
    <property type="match status" value="1"/>
</dbReference>
<feature type="coiled-coil region" evidence="7">
    <location>
        <begin position="242"/>
        <end position="276"/>
    </location>
</feature>
<keyword evidence="12" id="KW-1185">Reference proteome</keyword>
<evidence type="ECO:0000256" key="4">
    <source>
        <dbReference type="ARBA" id="ARBA00022679"/>
    </source>
</evidence>
<comment type="catalytic activity">
    <reaction evidence="1">
        <text>ATP + protein L-histidine = ADP + protein N-phospho-L-histidine.</text>
        <dbReference type="EC" id="2.7.13.3"/>
    </reaction>
</comment>
<evidence type="ECO:0000259" key="10">
    <source>
        <dbReference type="PROSITE" id="PS50109"/>
    </source>
</evidence>
<feature type="domain" description="Histidine kinase" evidence="10">
    <location>
        <begin position="276"/>
        <end position="500"/>
    </location>
</feature>
<dbReference type="SMART" id="SM00387">
    <property type="entry name" value="HATPase_c"/>
    <property type="match status" value="1"/>
</dbReference>
<evidence type="ECO:0000256" key="6">
    <source>
        <dbReference type="ARBA" id="ARBA00023012"/>
    </source>
</evidence>
<feature type="region of interest" description="Disordered" evidence="8">
    <location>
        <begin position="1"/>
        <end position="26"/>
    </location>
</feature>
<protein>
    <recommendedName>
        <fullName evidence="2">histidine kinase</fullName>
        <ecNumber evidence="2">2.7.13.3</ecNumber>
    </recommendedName>
</protein>
<proteinExistence type="predicted"/>
<keyword evidence="4" id="KW-0808">Transferase</keyword>
<feature type="transmembrane region" description="Helical" evidence="9">
    <location>
        <begin position="207"/>
        <end position="235"/>
    </location>
</feature>
<keyword evidence="9" id="KW-1133">Transmembrane helix</keyword>
<dbReference type="SMART" id="SM00388">
    <property type="entry name" value="HisKA"/>
    <property type="match status" value="1"/>
</dbReference>
<dbReference type="Proteomes" id="UP000290365">
    <property type="component" value="Chromosome"/>
</dbReference>
<evidence type="ECO:0000256" key="3">
    <source>
        <dbReference type="ARBA" id="ARBA00022553"/>
    </source>
</evidence>
<dbReference type="SUPFAM" id="SSF47384">
    <property type="entry name" value="Homodimeric domain of signal transducing histidine kinase"/>
    <property type="match status" value="1"/>
</dbReference>
<evidence type="ECO:0000256" key="9">
    <source>
        <dbReference type="SAM" id="Phobius"/>
    </source>
</evidence>
<dbReference type="Pfam" id="PF13796">
    <property type="entry name" value="Sensor"/>
    <property type="match status" value="1"/>
</dbReference>
<name>A0A4P6JUV8_KTERU</name>
<dbReference type="PANTHER" id="PTHR43711:SF31">
    <property type="entry name" value="HISTIDINE KINASE"/>
    <property type="match status" value="1"/>
</dbReference>
<dbReference type="KEGG" id="kbs:EPA93_27015"/>
<dbReference type="InterPro" id="IPR003594">
    <property type="entry name" value="HATPase_dom"/>
</dbReference>
<sequence length="506" mass="56361">MNEQGREEPLPDGKDLSTTRAQPQQQQPFSFGQWKDSLLLLARQQQLYLKLLYLLSSVVLGPLGSAVLLLGILGGIATPAIWLGFPLLFLMLYIWWGLALLERALARSCLHVEIAPLPMALFKALRGQRWANLRQHLCQRITWKALAYLLLKGPFGVGVGSLLLGALIFSLSAVLLSLLLSLIVFPFVALGRSMVRQERKRLVEERALSLLWAGIAVALSPLSLLHTIAELWGYFVCIMLTVDKRERELQQARILIKQERSRAERAEQQRRDLIANLSHDLRTPVANIRGYVQALAKLTEKPEESPITEHHHYLAILEREAIRLGTLFDELLALAQDEAQELRLSMTAVDVGEVIEEVYQTIKPLAYQQRRVIVSKMTPPGLPPAKVDRQRLLQVLLNLVRNAIAYTPEGGLVMMTLEPTSEQHLALLVADTGMGIAQEDQEQIFERFYRSKSSHSQANGGFGLGLAIVRELIEAMGGSVALESTAGEGSCFKIVLPIADQSMQKG</sequence>
<evidence type="ECO:0000256" key="5">
    <source>
        <dbReference type="ARBA" id="ARBA00022777"/>
    </source>
</evidence>
<dbReference type="RefSeq" id="WP_129890490.1">
    <property type="nucleotide sequence ID" value="NZ_CP035758.1"/>
</dbReference>
<feature type="transmembrane region" description="Helical" evidence="9">
    <location>
        <begin position="51"/>
        <end position="73"/>
    </location>
</feature>
<gene>
    <name evidence="11" type="ORF">EPA93_27015</name>
</gene>
<dbReference type="EMBL" id="CP035758">
    <property type="protein sequence ID" value="QBD79438.1"/>
    <property type="molecule type" value="Genomic_DNA"/>
</dbReference>
<keyword evidence="9" id="KW-0472">Membrane</keyword>
<feature type="compositionally biased region" description="Basic and acidic residues" evidence="8">
    <location>
        <begin position="1"/>
        <end position="17"/>
    </location>
</feature>
<feature type="transmembrane region" description="Helical" evidence="9">
    <location>
        <begin position="146"/>
        <end position="169"/>
    </location>
</feature>
<keyword evidence="7" id="KW-0175">Coiled coil</keyword>
<evidence type="ECO:0000256" key="1">
    <source>
        <dbReference type="ARBA" id="ARBA00000085"/>
    </source>
</evidence>
<dbReference type="Gene3D" id="3.30.565.10">
    <property type="entry name" value="Histidine kinase-like ATPase, C-terminal domain"/>
    <property type="match status" value="1"/>
</dbReference>
<evidence type="ECO:0000313" key="12">
    <source>
        <dbReference type="Proteomes" id="UP000290365"/>
    </source>
</evidence>
<dbReference type="PROSITE" id="PS50109">
    <property type="entry name" value="HIS_KIN"/>
    <property type="match status" value="1"/>
</dbReference>
<dbReference type="Pfam" id="PF02518">
    <property type="entry name" value="HATPase_c"/>
    <property type="match status" value="1"/>
</dbReference>
<keyword evidence="9" id="KW-0812">Transmembrane</keyword>
<evidence type="ECO:0000313" key="11">
    <source>
        <dbReference type="EMBL" id="QBD79438.1"/>
    </source>
</evidence>
<evidence type="ECO:0000256" key="2">
    <source>
        <dbReference type="ARBA" id="ARBA00012438"/>
    </source>
</evidence>
<dbReference type="SUPFAM" id="SSF55874">
    <property type="entry name" value="ATPase domain of HSP90 chaperone/DNA topoisomerase II/histidine kinase"/>
    <property type="match status" value="1"/>
</dbReference>
<dbReference type="InterPro" id="IPR036890">
    <property type="entry name" value="HATPase_C_sf"/>
</dbReference>
<keyword evidence="6" id="KW-0902">Two-component regulatory system</keyword>
<accession>A0A4P6JUV8</accession>
<keyword evidence="5" id="KW-0418">Kinase</keyword>
<dbReference type="InterPro" id="IPR025828">
    <property type="entry name" value="Put_sensor_dom"/>
</dbReference>
<dbReference type="InterPro" id="IPR050736">
    <property type="entry name" value="Sensor_HK_Regulatory"/>
</dbReference>
<keyword evidence="3" id="KW-0597">Phosphoprotein</keyword>
<dbReference type="Pfam" id="PF00512">
    <property type="entry name" value="HisKA"/>
    <property type="match status" value="1"/>
</dbReference>
<dbReference type="Gene3D" id="1.10.287.130">
    <property type="match status" value="1"/>
</dbReference>
<dbReference type="PRINTS" id="PR00344">
    <property type="entry name" value="BCTRLSENSOR"/>
</dbReference>
<evidence type="ECO:0000256" key="8">
    <source>
        <dbReference type="SAM" id="MobiDB-lite"/>
    </source>
</evidence>
<evidence type="ECO:0000256" key="7">
    <source>
        <dbReference type="SAM" id="Coils"/>
    </source>
</evidence>
<dbReference type="InterPro" id="IPR036097">
    <property type="entry name" value="HisK_dim/P_sf"/>
</dbReference>
<feature type="transmembrane region" description="Helical" evidence="9">
    <location>
        <begin position="80"/>
        <end position="98"/>
    </location>
</feature>
<dbReference type="FunFam" id="3.30.565.10:FF:000006">
    <property type="entry name" value="Sensor histidine kinase WalK"/>
    <property type="match status" value="1"/>
</dbReference>
<dbReference type="OrthoDB" id="9813151at2"/>
<dbReference type="GO" id="GO:0000155">
    <property type="term" value="F:phosphorelay sensor kinase activity"/>
    <property type="evidence" value="ECO:0007669"/>
    <property type="project" value="InterPro"/>
</dbReference>
<dbReference type="InterPro" id="IPR004358">
    <property type="entry name" value="Sig_transdc_His_kin-like_C"/>
</dbReference>
<organism evidence="11 12">
    <name type="scientific">Ktedonosporobacter rubrisoli</name>
    <dbReference type="NCBI Taxonomy" id="2509675"/>
    <lineage>
        <taxon>Bacteria</taxon>
        <taxon>Bacillati</taxon>
        <taxon>Chloroflexota</taxon>
        <taxon>Ktedonobacteria</taxon>
        <taxon>Ktedonobacterales</taxon>
        <taxon>Ktedonosporobacteraceae</taxon>
        <taxon>Ktedonosporobacter</taxon>
    </lineage>
</organism>
<dbReference type="CDD" id="cd00082">
    <property type="entry name" value="HisKA"/>
    <property type="match status" value="1"/>
</dbReference>
<reference evidence="11 12" key="1">
    <citation type="submission" date="2019-01" db="EMBL/GenBank/DDBJ databases">
        <title>Ktedonosporobacter rubrisoli SCAWS-G2.</title>
        <authorList>
            <person name="Huang Y."/>
            <person name="Yan B."/>
        </authorList>
    </citation>
    <scope>NUCLEOTIDE SEQUENCE [LARGE SCALE GENOMIC DNA]</scope>
    <source>
        <strain evidence="11 12">SCAWS-G2</strain>
    </source>
</reference>
<feature type="transmembrane region" description="Helical" evidence="9">
    <location>
        <begin position="175"/>
        <end position="195"/>
    </location>
</feature>
<dbReference type="InterPro" id="IPR003661">
    <property type="entry name" value="HisK_dim/P_dom"/>
</dbReference>
<dbReference type="EC" id="2.7.13.3" evidence="2"/>
<dbReference type="InterPro" id="IPR005467">
    <property type="entry name" value="His_kinase_dom"/>
</dbReference>
<dbReference type="AlphaFoldDB" id="A0A4P6JUV8"/>